<dbReference type="PROSITE" id="PS51748">
    <property type="entry name" value="HEXOKINASE_2"/>
    <property type="match status" value="1"/>
</dbReference>
<feature type="domain" description="Hexokinase N-terminal" evidence="10">
    <location>
        <begin position="23"/>
        <end position="197"/>
    </location>
</feature>
<dbReference type="InterPro" id="IPR001312">
    <property type="entry name" value="Hexokinase"/>
</dbReference>
<dbReference type="PANTHER" id="PTHR19443:SF16">
    <property type="entry name" value="HEXOKINASE TYPE 1-RELATED"/>
    <property type="match status" value="1"/>
</dbReference>
<reference evidence="12 13" key="2">
    <citation type="submission" date="2018-09" db="EMBL/GenBank/DDBJ databases">
        <title>Genome of Sphaerochaeta halotolerans strain 4-11.</title>
        <authorList>
            <person name="Nazina T.N."/>
            <person name="Sokolova D.S."/>
        </authorList>
    </citation>
    <scope>NUCLEOTIDE SEQUENCE [LARGE SCALE GENOMIC DNA]</scope>
    <source>
        <strain evidence="12 13">4-11</strain>
    </source>
</reference>
<evidence type="ECO:0000256" key="2">
    <source>
        <dbReference type="ARBA" id="ARBA00005007"/>
    </source>
</evidence>
<evidence type="ECO:0000256" key="8">
    <source>
        <dbReference type="ARBA" id="ARBA00023152"/>
    </source>
</evidence>
<dbReference type="GO" id="GO:0004340">
    <property type="term" value="F:glucokinase activity"/>
    <property type="evidence" value="ECO:0007669"/>
    <property type="project" value="TreeGrafter"/>
</dbReference>
<comment type="similarity">
    <text evidence="3">Belongs to the hexokinase family.</text>
</comment>
<dbReference type="Pfam" id="PF03727">
    <property type="entry name" value="Hexokinase_2"/>
    <property type="match status" value="1"/>
</dbReference>
<dbReference type="Gene3D" id="3.40.367.20">
    <property type="match status" value="1"/>
</dbReference>
<dbReference type="PRINTS" id="PR00475">
    <property type="entry name" value="HEXOKINASE"/>
</dbReference>
<evidence type="ECO:0000256" key="9">
    <source>
        <dbReference type="ARBA" id="ARBA00047905"/>
    </source>
</evidence>
<comment type="catalytic activity">
    <reaction evidence="9">
        <text>D-fructose + ATP = D-fructose 6-phosphate + ADP + H(+)</text>
        <dbReference type="Rhea" id="RHEA:16125"/>
        <dbReference type="ChEBI" id="CHEBI:15378"/>
        <dbReference type="ChEBI" id="CHEBI:30616"/>
        <dbReference type="ChEBI" id="CHEBI:37721"/>
        <dbReference type="ChEBI" id="CHEBI:61527"/>
        <dbReference type="ChEBI" id="CHEBI:456216"/>
        <dbReference type="EC" id="2.7.1.1"/>
    </reaction>
    <physiologicalReaction direction="left-to-right" evidence="9">
        <dbReference type="Rhea" id="RHEA:16126"/>
    </physiologicalReaction>
</comment>
<evidence type="ECO:0000256" key="5">
    <source>
        <dbReference type="ARBA" id="ARBA00022741"/>
    </source>
</evidence>
<sequence>MSDCVQKTEEFLKRRGIDPATVDMEHLLNTFLSEMEKGLRDEHASSLKMIPTYTTVVSEILKNEPVIVLDAGGTNFRTCLVTFDTEGTAHIEDFRKVSMPGVKKEVSAEEFFSTFANEVERLIDKSDKIGFCFSYAASITADHDGIPLVFSKEIKAPEVIGKPVGATLLQELARRGYDVSNKKVAVLNDTVATLLAGQSAKREVPYSGYIGFILGTGTNTAYVEENSSIEKLGLQDSGSQIINIESGNFDFCPSELDREFFNATKAPQQYHLEKMISGAYLGPLSTLVIEKAIEDRVLSDTFKARFSKLGGINTTVMSNYLEMPFNHEYELVACCEGNKEDAVSLWMIIDALIARSAKLTAANLAATILKSGAGTDPRVPVCINADGTTFYKTEYLKKYTEYYLHTHLQLARRRYYRFVHIDDSPTIGAAIAGLSL</sequence>
<proteinExistence type="inferred from homology"/>
<evidence type="ECO:0000256" key="3">
    <source>
        <dbReference type="ARBA" id="ARBA00009225"/>
    </source>
</evidence>
<organism evidence="12 13">
    <name type="scientific">Sphaerochaeta halotolerans</name>
    <dbReference type="NCBI Taxonomy" id="2293840"/>
    <lineage>
        <taxon>Bacteria</taxon>
        <taxon>Pseudomonadati</taxon>
        <taxon>Spirochaetota</taxon>
        <taxon>Spirochaetia</taxon>
        <taxon>Spirochaetales</taxon>
        <taxon>Sphaerochaetaceae</taxon>
        <taxon>Sphaerochaeta</taxon>
    </lineage>
</organism>
<evidence type="ECO:0000256" key="4">
    <source>
        <dbReference type="ARBA" id="ARBA00022679"/>
    </source>
</evidence>
<dbReference type="InterPro" id="IPR043129">
    <property type="entry name" value="ATPase_NBD"/>
</dbReference>
<name>A0A372MKJ9_9SPIR</name>
<feature type="domain" description="Hexokinase C-terminal" evidence="11">
    <location>
        <begin position="210"/>
        <end position="433"/>
    </location>
</feature>
<dbReference type="GO" id="GO:0005524">
    <property type="term" value="F:ATP binding"/>
    <property type="evidence" value="ECO:0007669"/>
    <property type="project" value="UniProtKB-KW"/>
</dbReference>
<keyword evidence="5" id="KW-0547">Nucleotide-binding</keyword>
<comment type="pathway">
    <text evidence="1">Carbohydrate degradation.</text>
</comment>
<protein>
    <submittedName>
        <fullName evidence="12">Hexokinase</fullName>
    </submittedName>
</protein>
<dbReference type="GO" id="GO:0006006">
    <property type="term" value="P:glucose metabolic process"/>
    <property type="evidence" value="ECO:0007669"/>
    <property type="project" value="TreeGrafter"/>
</dbReference>
<dbReference type="CDD" id="cd24000">
    <property type="entry name" value="ASKHA_NBD_HK"/>
    <property type="match status" value="1"/>
</dbReference>
<dbReference type="GO" id="GO:0006096">
    <property type="term" value="P:glycolytic process"/>
    <property type="evidence" value="ECO:0007669"/>
    <property type="project" value="UniProtKB-UniPathway"/>
</dbReference>
<dbReference type="GO" id="GO:0005536">
    <property type="term" value="F:D-glucose binding"/>
    <property type="evidence" value="ECO:0007669"/>
    <property type="project" value="InterPro"/>
</dbReference>
<dbReference type="InterPro" id="IPR022673">
    <property type="entry name" value="Hexokinase_C"/>
</dbReference>
<evidence type="ECO:0000259" key="11">
    <source>
        <dbReference type="Pfam" id="PF03727"/>
    </source>
</evidence>
<dbReference type="UniPathway" id="UPA00109">
    <property type="reaction ID" value="UER00180"/>
</dbReference>
<comment type="pathway">
    <text evidence="2">Carbohydrate metabolism.</text>
</comment>
<evidence type="ECO:0000256" key="7">
    <source>
        <dbReference type="ARBA" id="ARBA00022840"/>
    </source>
</evidence>
<reference evidence="13" key="1">
    <citation type="submission" date="2018-08" db="EMBL/GenBank/DDBJ databases">
        <authorList>
            <person name="Grouzdev D.S."/>
            <person name="Krutkina M.S."/>
        </authorList>
    </citation>
    <scope>NUCLEOTIDE SEQUENCE [LARGE SCALE GENOMIC DNA]</scope>
    <source>
        <strain evidence="13">4-11</strain>
    </source>
</reference>
<evidence type="ECO:0000313" key="12">
    <source>
        <dbReference type="EMBL" id="RFU95963.1"/>
    </source>
</evidence>
<dbReference type="EMBL" id="QUWK01000002">
    <property type="protein sequence ID" value="RFU95963.1"/>
    <property type="molecule type" value="Genomic_DNA"/>
</dbReference>
<dbReference type="InterPro" id="IPR022672">
    <property type="entry name" value="Hexokinase_N"/>
</dbReference>
<keyword evidence="6 12" id="KW-0418">Kinase</keyword>
<evidence type="ECO:0000256" key="1">
    <source>
        <dbReference type="ARBA" id="ARBA00004921"/>
    </source>
</evidence>
<keyword evidence="7" id="KW-0067">ATP-binding</keyword>
<dbReference type="Pfam" id="PF00349">
    <property type="entry name" value="Hexokinase_1"/>
    <property type="match status" value="1"/>
</dbReference>
<gene>
    <name evidence="12" type="ORF">DYP60_02870</name>
</gene>
<dbReference type="Proteomes" id="UP000264002">
    <property type="component" value="Unassembled WGS sequence"/>
</dbReference>
<evidence type="ECO:0000259" key="10">
    <source>
        <dbReference type="Pfam" id="PF00349"/>
    </source>
</evidence>
<dbReference type="GO" id="GO:0001678">
    <property type="term" value="P:intracellular glucose homeostasis"/>
    <property type="evidence" value="ECO:0007669"/>
    <property type="project" value="InterPro"/>
</dbReference>
<evidence type="ECO:0000313" key="13">
    <source>
        <dbReference type="Proteomes" id="UP000264002"/>
    </source>
</evidence>
<dbReference type="SUPFAM" id="SSF53067">
    <property type="entry name" value="Actin-like ATPase domain"/>
    <property type="match status" value="2"/>
</dbReference>
<accession>A0A372MKJ9</accession>
<keyword evidence="4" id="KW-0808">Transferase</keyword>
<dbReference type="GO" id="GO:0008865">
    <property type="term" value="F:fructokinase activity"/>
    <property type="evidence" value="ECO:0007669"/>
    <property type="project" value="TreeGrafter"/>
</dbReference>
<dbReference type="Gene3D" id="3.30.420.40">
    <property type="match status" value="1"/>
</dbReference>
<comment type="caution">
    <text evidence="12">The sequence shown here is derived from an EMBL/GenBank/DDBJ whole genome shotgun (WGS) entry which is preliminary data.</text>
</comment>
<evidence type="ECO:0000256" key="6">
    <source>
        <dbReference type="ARBA" id="ARBA00022777"/>
    </source>
</evidence>
<dbReference type="AlphaFoldDB" id="A0A372MKJ9"/>
<keyword evidence="13" id="KW-1185">Reference proteome</keyword>
<keyword evidence="8" id="KW-0324">Glycolysis</keyword>
<dbReference type="PANTHER" id="PTHR19443">
    <property type="entry name" value="HEXOKINASE"/>
    <property type="match status" value="1"/>
</dbReference>
<dbReference type="RefSeq" id="WP_117329363.1">
    <property type="nucleotide sequence ID" value="NZ_QUWK01000002.1"/>
</dbReference>